<accession>A0ABU8VQH3</accession>
<reference evidence="4 5" key="1">
    <citation type="submission" date="2024-03" db="EMBL/GenBank/DDBJ databases">
        <title>Novel species of the genus Variovorax.</title>
        <authorList>
            <person name="Liu Q."/>
            <person name="Xin Y.-H."/>
        </authorList>
    </citation>
    <scope>NUCLEOTIDE SEQUENCE [LARGE SCALE GENOMIC DNA]</scope>
    <source>
        <strain evidence="4 5">KACC 18899</strain>
    </source>
</reference>
<evidence type="ECO:0000313" key="5">
    <source>
        <dbReference type="Proteomes" id="UP001365846"/>
    </source>
</evidence>
<feature type="signal peptide" evidence="2">
    <location>
        <begin position="1"/>
        <end position="26"/>
    </location>
</feature>
<dbReference type="InterPro" id="IPR025392">
    <property type="entry name" value="DUF4124"/>
</dbReference>
<evidence type="ECO:0000259" key="3">
    <source>
        <dbReference type="Pfam" id="PF13511"/>
    </source>
</evidence>
<dbReference type="RefSeq" id="WP_340360391.1">
    <property type="nucleotide sequence ID" value="NZ_JBBKZU010000017.1"/>
</dbReference>
<dbReference type="Pfam" id="PF13511">
    <property type="entry name" value="DUF4124"/>
    <property type="match status" value="1"/>
</dbReference>
<evidence type="ECO:0000256" key="1">
    <source>
        <dbReference type="SAM" id="MobiDB-lite"/>
    </source>
</evidence>
<feature type="chain" id="PRO_5045530964" evidence="2">
    <location>
        <begin position="27"/>
        <end position="100"/>
    </location>
</feature>
<evidence type="ECO:0000313" key="4">
    <source>
        <dbReference type="EMBL" id="MEJ8815179.1"/>
    </source>
</evidence>
<protein>
    <submittedName>
        <fullName evidence="4">DUF4124 domain-containing protein</fullName>
    </submittedName>
</protein>
<keyword evidence="2" id="KW-0732">Signal</keyword>
<feature type="domain" description="DUF4124" evidence="3">
    <location>
        <begin position="20"/>
        <end position="69"/>
    </location>
</feature>
<evidence type="ECO:0000256" key="2">
    <source>
        <dbReference type="SAM" id="SignalP"/>
    </source>
</evidence>
<proteinExistence type="predicted"/>
<dbReference type="Proteomes" id="UP001365846">
    <property type="component" value="Unassembled WGS sequence"/>
</dbReference>
<feature type="region of interest" description="Disordered" evidence="1">
    <location>
        <begin position="50"/>
        <end position="72"/>
    </location>
</feature>
<dbReference type="EMBL" id="JBBKZU010000017">
    <property type="protein sequence ID" value="MEJ8815179.1"/>
    <property type="molecule type" value="Genomic_DNA"/>
</dbReference>
<sequence>MPSKVLHVFQAALVMAIGITSVSASAEIHRCKDDKGQTVLSDRPCGAAFTGDTLRSSSPGTGADRVTAAQMRTGRTGDVAAQYSFMADHASRSSRKTSER</sequence>
<comment type="caution">
    <text evidence="4">The sequence shown here is derived from an EMBL/GenBank/DDBJ whole genome shotgun (WGS) entry which is preliminary data.</text>
</comment>
<organism evidence="4 5">
    <name type="scientific">Variovorax ureilyticus</name>
    <dbReference type="NCBI Taxonomy" id="1836198"/>
    <lineage>
        <taxon>Bacteria</taxon>
        <taxon>Pseudomonadati</taxon>
        <taxon>Pseudomonadota</taxon>
        <taxon>Betaproteobacteria</taxon>
        <taxon>Burkholderiales</taxon>
        <taxon>Comamonadaceae</taxon>
        <taxon>Variovorax</taxon>
    </lineage>
</organism>
<keyword evidence="5" id="KW-1185">Reference proteome</keyword>
<gene>
    <name evidence="4" type="ORF">WKW77_29200</name>
</gene>
<name>A0ABU8VQH3_9BURK</name>